<dbReference type="SUPFAM" id="SSF56112">
    <property type="entry name" value="Protein kinase-like (PK-like)"/>
    <property type="match status" value="1"/>
</dbReference>
<reference evidence="10 11" key="1">
    <citation type="submission" date="2019-02" db="EMBL/GenBank/DDBJ databases">
        <title>Deep-cultivation of Planctomycetes and their phenomic and genomic characterization uncovers novel biology.</title>
        <authorList>
            <person name="Wiegand S."/>
            <person name="Jogler M."/>
            <person name="Boedeker C."/>
            <person name="Pinto D."/>
            <person name="Vollmers J."/>
            <person name="Rivas-Marin E."/>
            <person name="Kohn T."/>
            <person name="Peeters S.H."/>
            <person name="Heuer A."/>
            <person name="Rast P."/>
            <person name="Oberbeckmann S."/>
            <person name="Bunk B."/>
            <person name="Jeske O."/>
            <person name="Meyerdierks A."/>
            <person name="Storesund J.E."/>
            <person name="Kallscheuer N."/>
            <person name="Luecker S."/>
            <person name="Lage O.M."/>
            <person name="Pohl T."/>
            <person name="Merkel B.J."/>
            <person name="Hornburger P."/>
            <person name="Mueller R.-W."/>
            <person name="Bruemmer F."/>
            <person name="Labrenz M."/>
            <person name="Spormann A.M."/>
            <person name="Op den Camp H."/>
            <person name="Overmann J."/>
            <person name="Amann R."/>
            <person name="Jetten M.S.M."/>
            <person name="Mascher T."/>
            <person name="Medema M.H."/>
            <person name="Devos D.P."/>
            <person name="Kaster A.-K."/>
            <person name="Ovreas L."/>
            <person name="Rohde M."/>
            <person name="Galperin M.Y."/>
            <person name="Jogler C."/>
        </authorList>
    </citation>
    <scope>NUCLEOTIDE SEQUENCE [LARGE SCALE GENOMIC DNA]</scope>
    <source>
        <strain evidence="10 11">I41</strain>
    </source>
</reference>
<dbReference type="CDD" id="cd14014">
    <property type="entry name" value="STKc_PknB_like"/>
    <property type="match status" value="1"/>
</dbReference>
<keyword evidence="8" id="KW-0812">Transmembrane</keyword>
<keyword evidence="10" id="KW-0418">Kinase</keyword>
<dbReference type="RefSeq" id="WP_145431247.1">
    <property type="nucleotide sequence ID" value="NZ_CP036339.1"/>
</dbReference>
<dbReference type="Gene3D" id="2.130.10.10">
    <property type="entry name" value="YVTN repeat-like/Quinoprotein amine dehydrogenase"/>
    <property type="match status" value="3"/>
</dbReference>
<evidence type="ECO:0000256" key="4">
    <source>
        <dbReference type="ARBA" id="ARBA00022840"/>
    </source>
</evidence>
<dbReference type="InterPro" id="IPR001680">
    <property type="entry name" value="WD40_rpt"/>
</dbReference>
<feature type="compositionally biased region" description="Low complexity" evidence="7">
    <location>
        <begin position="1"/>
        <end position="20"/>
    </location>
</feature>
<evidence type="ECO:0000256" key="6">
    <source>
        <dbReference type="PROSITE-ProRule" id="PRU10141"/>
    </source>
</evidence>
<keyword evidence="8" id="KW-0472">Membrane</keyword>
<keyword evidence="8" id="KW-1133">Transmembrane helix</keyword>
<evidence type="ECO:0000256" key="8">
    <source>
        <dbReference type="SAM" id="Phobius"/>
    </source>
</evidence>
<evidence type="ECO:0000313" key="10">
    <source>
        <dbReference type="EMBL" id="QDT71738.1"/>
    </source>
</evidence>
<dbReference type="PROSITE" id="PS00107">
    <property type="entry name" value="PROTEIN_KINASE_ATP"/>
    <property type="match status" value="1"/>
</dbReference>
<dbReference type="InterPro" id="IPR011044">
    <property type="entry name" value="Quino_amine_DH_bsu"/>
</dbReference>
<dbReference type="SMART" id="SM00220">
    <property type="entry name" value="S_TKc"/>
    <property type="match status" value="1"/>
</dbReference>
<feature type="domain" description="Protein kinase" evidence="9">
    <location>
        <begin position="114"/>
        <end position="398"/>
    </location>
</feature>
<dbReference type="OrthoDB" id="500858at2"/>
<evidence type="ECO:0000259" key="9">
    <source>
        <dbReference type="PROSITE" id="PS50011"/>
    </source>
</evidence>
<dbReference type="Proteomes" id="UP000317909">
    <property type="component" value="Chromosome"/>
</dbReference>
<dbReference type="EC" id="2.7.11.1" evidence="10"/>
<dbReference type="SMART" id="SM00320">
    <property type="entry name" value="WD40"/>
    <property type="match status" value="10"/>
</dbReference>
<dbReference type="PROSITE" id="PS50011">
    <property type="entry name" value="PROTEIN_KINASE_DOM"/>
    <property type="match status" value="1"/>
</dbReference>
<dbReference type="PROSITE" id="PS50082">
    <property type="entry name" value="WD_REPEATS_2"/>
    <property type="match status" value="6"/>
</dbReference>
<dbReference type="PROSITE" id="PS00108">
    <property type="entry name" value="PROTEIN_KINASE_ST"/>
    <property type="match status" value="1"/>
</dbReference>
<name>A0A517TTN3_9BACT</name>
<sequence>MTGNRDTAAADDATSLAVDAELTPPASDDDTSPLVERLLVETEEAISRGEPWPSLDDDPLSPDEAADLREMQGCLLLLDQARRSGWLQEVASESQPFGWPEPADLGGGQRIGRFEIIRELGRGGHGVVFLARDPSLRRLVALKVARPENLVSDDLRRRFQREAEAAGALRHPNVIEVYEVGEAGPISYIASAYCAGPTLQQWLADSGLQASDREAAATVVAIAQGVAHAHAAGVLHRDIKPSNVLLDSPQTTDYRNQQAALRPNLPLGTYTPMLGDFGLAKMLDGRDDQTRTGATLGTPAYMSPEQASGRLDRIGPPTDVYGLGVLLYELLVGRPPHRGENDVDTARRVCEEAPIGPHRFRPSLDRDLEAICLRCLEKEPAARYASAQDLIDDLSRYLEGKPTLVRPLGRARTALRWIKRRPLPAALMAVSLALFVVLAGGGWWTSLRNEQALRRESALRSQAEAKESEAAASSAEARRLLYASDLRAAQQMCESGQLKAARELLRTHAPHPGQTDLREFAWHYLWRLTTPAILTFRGHQSGVRFASLSANGKLLVTVSHDGAAKLWNADSQQTLQSFDDFRVRVAAFSPDGSCLAVAADDGMISVYDTTNLRELHRFHGAADDLTTLAFSQYYLSAVHEEAAEARLAGGHESGAVSVWSADTGNLIRVISTGDTPVTGITFTEDCETLLTAADEVERWNVATGERLEVWSEEGATVTAFAKSVDNERGAACYSNGRIVIRSLRQPDVPPIEMQYPEPIRSAAFDPNGRRLATTGADGCVRIWDVEARRCIKEFRGHVDRVSSLQFSVDGSRLVTSSDDQSVKITDVTDPYVAVMDDWPEFTTNCLGFSADGNAFGWAGHPGNRNYPVNSGQVSLDSLTHTDIVGPPGPIHFGVLYDFRFVSPGYGFVAVNRSSELISIEYREEKMDWRTDTVSLPIQKRGDLFPAMAAKSDGSLVVAGARYPLCVRDLTSDADAGWIGSDRVAEVTSLTIDAADQKLLVASKDQRVSVWNLSDRQCVLQWPAPANTRGVALRGADEFVWIGEDDVIRIVDLKGRQRMAIPSHAREMLSLALAPNRRTLAVGHRSGEIAIWDLSAGRQLVVLTGHDHPVTKLCFSQNGEWLGSGSSNGEILLWSAPDSTGTWREQEGETSNSGFTAIKTDALSTEVGPQIIPALVPPGLEIVPERFRRVFNYARDRGHYGAFPTYVDREMDDGVELGIVLLKKDAVHNRSMLQSEFNAAIPLHRSEKFLRHQQIVATWGREKLQKLAFGNFHMAREQNEVVFGVVAINADAYEKCQMTASADAMETLERRLRTINQEAVRRGYCGGLPTFDDDPASDSYGAAFFQNGAAESRSVSASSLTR</sequence>
<dbReference type="InterPro" id="IPR008271">
    <property type="entry name" value="Ser/Thr_kinase_AS"/>
</dbReference>
<dbReference type="SUPFAM" id="SSF50998">
    <property type="entry name" value="Quinoprotein alcohol dehydrogenase-like"/>
    <property type="match status" value="1"/>
</dbReference>
<feature type="repeat" description="WD" evidence="5">
    <location>
        <begin position="986"/>
        <end position="1020"/>
    </location>
</feature>
<feature type="repeat" description="WD" evidence="5">
    <location>
        <begin position="1060"/>
        <end position="1101"/>
    </location>
</feature>
<dbReference type="InterPro" id="IPR015943">
    <property type="entry name" value="WD40/YVTN_repeat-like_dom_sf"/>
</dbReference>
<dbReference type="InterPro" id="IPR000719">
    <property type="entry name" value="Prot_kinase_dom"/>
</dbReference>
<dbReference type="PANTHER" id="PTHR19879:SF9">
    <property type="entry name" value="TRANSCRIPTION INITIATION FACTOR TFIID SUBUNIT 5"/>
    <property type="match status" value="1"/>
</dbReference>
<feature type="binding site" evidence="6">
    <location>
        <position position="143"/>
    </location>
    <ligand>
        <name>ATP</name>
        <dbReference type="ChEBI" id="CHEBI:30616"/>
    </ligand>
</feature>
<dbReference type="PROSITE" id="PS50294">
    <property type="entry name" value="WD_REPEATS_REGION"/>
    <property type="match status" value="5"/>
</dbReference>
<dbReference type="SUPFAM" id="SSF50969">
    <property type="entry name" value="YVTN repeat-like/Quinoprotein amine dehydrogenase"/>
    <property type="match status" value="1"/>
</dbReference>
<dbReference type="Gene3D" id="1.10.510.10">
    <property type="entry name" value="Transferase(Phosphotransferase) domain 1"/>
    <property type="match status" value="1"/>
</dbReference>
<feature type="repeat" description="WD" evidence="5">
    <location>
        <begin position="752"/>
        <end position="793"/>
    </location>
</feature>
<keyword evidence="3 6" id="KW-0547">Nucleotide-binding</keyword>
<dbReference type="InterPro" id="IPR017441">
    <property type="entry name" value="Protein_kinase_ATP_BS"/>
</dbReference>
<dbReference type="PANTHER" id="PTHR19879">
    <property type="entry name" value="TRANSCRIPTION INITIATION FACTOR TFIID"/>
    <property type="match status" value="1"/>
</dbReference>
<dbReference type="PROSITE" id="PS00678">
    <property type="entry name" value="WD_REPEATS_1"/>
    <property type="match status" value="2"/>
</dbReference>
<feature type="repeat" description="WD" evidence="5">
    <location>
        <begin position="794"/>
        <end position="827"/>
    </location>
</feature>
<dbReference type="InterPro" id="IPR011009">
    <property type="entry name" value="Kinase-like_dom_sf"/>
</dbReference>
<dbReference type="CDD" id="cd00200">
    <property type="entry name" value="WD40"/>
    <property type="match status" value="1"/>
</dbReference>
<feature type="compositionally biased region" description="Acidic residues" evidence="7">
    <location>
        <begin position="55"/>
        <end position="64"/>
    </location>
</feature>
<proteinExistence type="predicted"/>
<organism evidence="10 11">
    <name type="scientific">Lacipirellula limnantheis</name>
    <dbReference type="NCBI Taxonomy" id="2528024"/>
    <lineage>
        <taxon>Bacteria</taxon>
        <taxon>Pseudomonadati</taxon>
        <taxon>Planctomycetota</taxon>
        <taxon>Planctomycetia</taxon>
        <taxon>Pirellulales</taxon>
        <taxon>Lacipirellulaceae</taxon>
        <taxon>Lacipirellula</taxon>
    </lineage>
</organism>
<feature type="transmembrane region" description="Helical" evidence="8">
    <location>
        <begin position="425"/>
        <end position="444"/>
    </location>
</feature>
<keyword evidence="2" id="KW-0677">Repeat</keyword>
<dbReference type="EMBL" id="CP036339">
    <property type="protein sequence ID" value="QDT71738.1"/>
    <property type="molecule type" value="Genomic_DNA"/>
</dbReference>
<dbReference type="InterPro" id="IPR019775">
    <property type="entry name" value="WD40_repeat_CS"/>
</dbReference>
<evidence type="ECO:0000256" key="2">
    <source>
        <dbReference type="ARBA" id="ARBA00022737"/>
    </source>
</evidence>
<keyword evidence="1 5" id="KW-0853">WD repeat</keyword>
<evidence type="ECO:0000256" key="3">
    <source>
        <dbReference type="ARBA" id="ARBA00022741"/>
    </source>
</evidence>
<evidence type="ECO:0000256" key="1">
    <source>
        <dbReference type="ARBA" id="ARBA00022574"/>
    </source>
</evidence>
<evidence type="ECO:0000313" key="11">
    <source>
        <dbReference type="Proteomes" id="UP000317909"/>
    </source>
</evidence>
<keyword evidence="10" id="KW-0808">Transferase</keyword>
<dbReference type="Pfam" id="PF00400">
    <property type="entry name" value="WD40"/>
    <property type="match status" value="5"/>
</dbReference>
<protein>
    <submittedName>
        <fullName evidence="10">Serine/threonine-protein kinase PrkC</fullName>
        <ecNumber evidence="10">2.7.11.1</ecNumber>
    </submittedName>
</protein>
<evidence type="ECO:0000256" key="5">
    <source>
        <dbReference type="PROSITE-ProRule" id="PRU00221"/>
    </source>
</evidence>
<feature type="repeat" description="WD" evidence="5">
    <location>
        <begin position="1102"/>
        <end position="1134"/>
    </location>
</feature>
<dbReference type="Pfam" id="PF00069">
    <property type="entry name" value="Pkinase"/>
    <property type="match status" value="1"/>
</dbReference>
<dbReference type="InterPro" id="IPR011047">
    <property type="entry name" value="Quinoprotein_ADH-like_sf"/>
</dbReference>
<dbReference type="KEGG" id="llh:I41_08980"/>
<keyword evidence="4 6" id="KW-0067">ATP-binding</keyword>
<dbReference type="GO" id="GO:0005524">
    <property type="term" value="F:ATP binding"/>
    <property type="evidence" value="ECO:0007669"/>
    <property type="project" value="UniProtKB-UniRule"/>
</dbReference>
<accession>A0A517TTN3</accession>
<dbReference type="Gene3D" id="3.30.200.20">
    <property type="entry name" value="Phosphorylase Kinase, domain 1"/>
    <property type="match status" value="1"/>
</dbReference>
<keyword evidence="11" id="KW-1185">Reference proteome</keyword>
<dbReference type="GO" id="GO:0004674">
    <property type="term" value="F:protein serine/threonine kinase activity"/>
    <property type="evidence" value="ECO:0007669"/>
    <property type="project" value="UniProtKB-EC"/>
</dbReference>
<feature type="region of interest" description="Disordered" evidence="7">
    <location>
        <begin position="1"/>
        <end position="64"/>
    </location>
</feature>
<evidence type="ECO:0000256" key="7">
    <source>
        <dbReference type="SAM" id="MobiDB-lite"/>
    </source>
</evidence>
<gene>
    <name evidence="10" type="primary">prkC_4</name>
    <name evidence="10" type="ORF">I41_08980</name>
</gene>
<feature type="repeat" description="WD" evidence="5">
    <location>
        <begin position="536"/>
        <end position="577"/>
    </location>
</feature>
<feature type="region of interest" description="Disordered" evidence="7">
    <location>
        <begin position="291"/>
        <end position="313"/>
    </location>
</feature>